<proteinExistence type="predicted"/>
<dbReference type="InterPro" id="IPR011029">
    <property type="entry name" value="DEATH-like_dom_sf"/>
</dbReference>
<comment type="caution">
    <text evidence="3">The sequence shown here is derived from an EMBL/GenBank/DDBJ whole genome shotgun (WGS) entry which is preliminary data.</text>
</comment>
<dbReference type="Gene3D" id="1.10.510.10">
    <property type="entry name" value="Transferase(Phosphotransferase) domain 1"/>
    <property type="match status" value="1"/>
</dbReference>
<dbReference type="Pfam" id="PF00069">
    <property type="entry name" value="Pkinase"/>
    <property type="match status" value="1"/>
</dbReference>
<evidence type="ECO:0000313" key="4">
    <source>
        <dbReference type="Proteomes" id="UP001642540"/>
    </source>
</evidence>
<reference evidence="3 4" key="1">
    <citation type="submission" date="2024-08" db="EMBL/GenBank/DDBJ databases">
        <authorList>
            <person name="Cucini C."/>
            <person name="Frati F."/>
        </authorList>
    </citation>
    <scope>NUCLEOTIDE SEQUENCE [LARGE SCALE GENOMIC DNA]</scope>
</reference>
<evidence type="ECO:0000259" key="2">
    <source>
        <dbReference type="PROSITE" id="PS50011"/>
    </source>
</evidence>
<dbReference type="PANTHER" id="PTHR13954:SF6">
    <property type="entry name" value="NON-SPECIFIC SERINE_THREONINE PROTEIN KINASE"/>
    <property type="match status" value="1"/>
</dbReference>
<keyword evidence="4" id="KW-1185">Reference proteome</keyword>
<keyword evidence="1" id="KW-0067">ATP-binding</keyword>
<dbReference type="InterPro" id="IPR017441">
    <property type="entry name" value="Protein_kinase_ATP_BS"/>
</dbReference>
<dbReference type="EMBL" id="CAXLJM020000096">
    <property type="protein sequence ID" value="CAL8133205.1"/>
    <property type="molecule type" value="Genomic_DNA"/>
</dbReference>
<evidence type="ECO:0000256" key="1">
    <source>
        <dbReference type="PROSITE-ProRule" id="PRU10141"/>
    </source>
</evidence>
<accession>A0ABP1RQL2</accession>
<dbReference type="SUPFAM" id="SSF47986">
    <property type="entry name" value="DEATH domain"/>
    <property type="match status" value="1"/>
</dbReference>
<dbReference type="PROSITE" id="PS50011">
    <property type="entry name" value="PROTEIN_KINASE_DOM"/>
    <property type="match status" value="1"/>
</dbReference>
<organism evidence="3 4">
    <name type="scientific">Orchesella dallaii</name>
    <dbReference type="NCBI Taxonomy" id="48710"/>
    <lineage>
        <taxon>Eukaryota</taxon>
        <taxon>Metazoa</taxon>
        <taxon>Ecdysozoa</taxon>
        <taxon>Arthropoda</taxon>
        <taxon>Hexapoda</taxon>
        <taxon>Collembola</taxon>
        <taxon>Entomobryomorpha</taxon>
        <taxon>Entomobryoidea</taxon>
        <taxon>Orchesellidae</taxon>
        <taxon>Orchesellinae</taxon>
        <taxon>Orchesella</taxon>
    </lineage>
</organism>
<evidence type="ECO:0000313" key="3">
    <source>
        <dbReference type="EMBL" id="CAL8133205.1"/>
    </source>
</evidence>
<dbReference type="Proteomes" id="UP001642540">
    <property type="component" value="Unassembled WGS sequence"/>
</dbReference>
<dbReference type="InterPro" id="IPR045133">
    <property type="entry name" value="IRE1/2-like"/>
</dbReference>
<dbReference type="CDD" id="cd00180">
    <property type="entry name" value="PKc"/>
    <property type="match status" value="1"/>
</dbReference>
<gene>
    <name evidence="3" type="ORF">ODALV1_LOCUS24962</name>
</gene>
<feature type="domain" description="Protein kinase" evidence="2">
    <location>
        <begin position="103"/>
        <end position="355"/>
    </location>
</feature>
<dbReference type="Gene3D" id="1.10.533.10">
    <property type="entry name" value="Death Domain, Fas"/>
    <property type="match status" value="1"/>
</dbReference>
<dbReference type="InterPro" id="IPR000719">
    <property type="entry name" value="Prot_kinase_dom"/>
</dbReference>
<dbReference type="InterPro" id="IPR011009">
    <property type="entry name" value="Kinase-like_dom_sf"/>
</dbReference>
<sequence>MEPCEKQIINTNLDKLIPNTSCNTTFLDLLQASGVFNNVDVNALNAHSSNKIEQVTQFYKLIQTKAGGYQMLLKVLKETKQTGALSILNKIPSQYDPSFHYDDDATARLGKGKFGTVFKGKWKNRKVAVKRVMHTDETKKARIENEVDILRICDKHSNIIRYFDIKNFEYFDLIVLEFCDITLKHWVADRTKVQIPRRNIMKKVTKGLEWLHKRRILYLNLKPENTLLNAEPPCVKLAGFASSVRLKNGEKVCQVPLGVIDDTFCFEAPERRRNSRECSFASDVYSLGSLFLFVLTDGRSNLKDVESLGNLENTMNETNEANKCVNDILTIKSMTLDDPQSRPTSSELLSTSIIFQRYSGEDDMQETDDFNHPTDPPLLRFIKHVNHSKFILTKNENH</sequence>
<name>A0ABP1RQL2_9HEXA</name>
<dbReference type="Gene3D" id="3.30.200.20">
    <property type="entry name" value="Phosphorylase Kinase, domain 1"/>
    <property type="match status" value="1"/>
</dbReference>
<protein>
    <recommendedName>
        <fullName evidence="2">Protein kinase domain-containing protein</fullName>
    </recommendedName>
</protein>
<keyword evidence="1" id="KW-0547">Nucleotide-binding</keyword>
<feature type="binding site" evidence="1">
    <location>
        <position position="130"/>
    </location>
    <ligand>
        <name>ATP</name>
        <dbReference type="ChEBI" id="CHEBI:30616"/>
    </ligand>
</feature>
<dbReference type="PANTHER" id="PTHR13954">
    <property type="entry name" value="IRE1-RELATED"/>
    <property type="match status" value="1"/>
</dbReference>
<dbReference type="PROSITE" id="PS00107">
    <property type="entry name" value="PROTEIN_KINASE_ATP"/>
    <property type="match status" value="1"/>
</dbReference>
<dbReference type="SUPFAM" id="SSF56112">
    <property type="entry name" value="Protein kinase-like (PK-like)"/>
    <property type="match status" value="1"/>
</dbReference>